<comment type="similarity">
    <text evidence="2 4">Belongs to the cytochrome P450 family.</text>
</comment>
<keyword evidence="4" id="KW-0560">Oxidoreductase</keyword>
<dbReference type="GO" id="GO:0005506">
    <property type="term" value="F:iron ion binding"/>
    <property type="evidence" value="ECO:0007669"/>
    <property type="project" value="InterPro"/>
</dbReference>
<dbReference type="PANTHER" id="PTHR24305">
    <property type="entry name" value="CYTOCHROME P450"/>
    <property type="match status" value="1"/>
</dbReference>
<dbReference type="OMA" id="FARAFHW"/>
<keyword evidence="4" id="KW-0503">Monooxygenase</keyword>
<name>A0A7J6QTT1_PEROL</name>
<feature type="binding site" description="axial binding residue" evidence="3">
    <location>
        <position position="340"/>
    </location>
    <ligand>
        <name>heme</name>
        <dbReference type="ChEBI" id="CHEBI:30413"/>
    </ligand>
    <ligandPart>
        <name>Fe</name>
        <dbReference type="ChEBI" id="CHEBI:18248"/>
    </ligandPart>
</feature>
<feature type="non-terminal residue" evidence="5">
    <location>
        <position position="1"/>
    </location>
</feature>
<dbReference type="InterPro" id="IPR002401">
    <property type="entry name" value="Cyt_P450_E_grp-I"/>
</dbReference>
<dbReference type="Proteomes" id="UP000553632">
    <property type="component" value="Unassembled WGS sequence"/>
</dbReference>
<dbReference type="PRINTS" id="PR00385">
    <property type="entry name" value="P450"/>
</dbReference>
<evidence type="ECO:0000256" key="3">
    <source>
        <dbReference type="PIRSR" id="PIRSR602401-1"/>
    </source>
</evidence>
<dbReference type="InterPro" id="IPR050121">
    <property type="entry name" value="Cytochrome_P450_monoxygenase"/>
</dbReference>
<gene>
    <name evidence="5" type="ORF">FOZ63_030451</name>
</gene>
<dbReference type="Pfam" id="PF00067">
    <property type="entry name" value="p450"/>
    <property type="match status" value="1"/>
</dbReference>
<dbReference type="InterPro" id="IPR036396">
    <property type="entry name" value="Cyt_P450_sf"/>
</dbReference>
<dbReference type="PRINTS" id="PR00463">
    <property type="entry name" value="EP450I"/>
</dbReference>
<protein>
    <recommendedName>
        <fullName evidence="7">Cytochrome P450</fullName>
    </recommendedName>
</protein>
<dbReference type="SUPFAM" id="SSF48264">
    <property type="entry name" value="Cytochrome P450"/>
    <property type="match status" value="1"/>
</dbReference>
<evidence type="ECO:0000256" key="2">
    <source>
        <dbReference type="ARBA" id="ARBA00010617"/>
    </source>
</evidence>
<accession>A0A7J6QTT1</accession>
<dbReference type="InterPro" id="IPR017972">
    <property type="entry name" value="Cyt_P450_CS"/>
</dbReference>
<dbReference type="CDD" id="cd00302">
    <property type="entry name" value="cytochrome_P450"/>
    <property type="match status" value="1"/>
</dbReference>
<dbReference type="AlphaFoldDB" id="A0A7J6QTT1"/>
<reference evidence="5 6" key="1">
    <citation type="submission" date="2020-04" db="EMBL/GenBank/DDBJ databases">
        <title>Perkinsus olseni comparative genomics.</title>
        <authorList>
            <person name="Bogema D.R."/>
        </authorList>
    </citation>
    <scope>NUCLEOTIDE SEQUENCE [LARGE SCALE GENOMIC DNA]</scope>
    <source>
        <strain evidence="5 6">ATCC PRA-207</strain>
    </source>
</reference>
<evidence type="ECO:0000313" key="5">
    <source>
        <dbReference type="EMBL" id="KAF4711482.1"/>
    </source>
</evidence>
<dbReference type="GO" id="GO:0004497">
    <property type="term" value="F:monooxygenase activity"/>
    <property type="evidence" value="ECO:0007669"/>
    <property type="project" value="UniProtKB-KW"/>
</dbReference>
<keyword evidence="3 4" id="KW-0349">Heme</keyword>
<dbReference type="Gene3D" id="1.10.630.10">
    <property type="entry name" value="Cytochrome P450"/>
    <property type="match status" value="1"/>
</dbReference>
<proteinExistence type="inferred from homology"/>
<organism evidence="5 6">
    <name type="scientific">Perkinsus olseni</name>
    <name type="common">Perkinsus atlanticus</name>
    <dbReference type="NCBI Taxonomy" id="32597"/>
    <lineage>
        <taxon>Eukaryota</taxon>
        <taxon>Sar</taxon>
        <taxon>Alveolata</taxon>
        <taxon>Perkinsozoa</taxon>
        <taxon>Perkinsea</taxon>
        <taxon>Perkinsida</taxon>
        <taxon>Perkinsidae</taxon>
        <taxon>Perkinsus</taxon>
    </lineage>
</organism>
<dbReference type="PROSITE" id="PS00086">
    <property type="entry name" value="CYTOCHROME_P450"/>
    <property type="match status" value="1"/>
</dbReference>
<dbReference type="InterPro" id="IPR001128">
    <property type="entry name" value="Cyt_P450"/>
</dbReference>
<dbReference type="EMBL" id="JABANO010030684">
    <property type="protein sequence ID" value="KAF4711482.1"/>
    <property type="molecule type" value="Genomic_DNA"/>
</dbReference>
<evidence type="ECO:0008006" key="7">
    <source>
        <dbReference type="Google" id="ProtNLM"/>
    </source>
</evidence>
<evidence type="ECO:0000256" key="1">
    <source>
        <dbReference type="ARBA" id="ARBA00001971"/>
    </source>
</evidence>
<keyword evidence="3 4" id="KW-0479">Metal-binding</keyword>
<keyword evidence="6" id="KW-1185">Reference proteome</keyword>
<dbReference type="GO" id="GO:0020037">
    <property type="term" value="F:heme binding"/>
    <property type="evidence" value="ECO:0007669"/>
    <property type="project" value="InterPro"/>
</dbReference>
<comment type="cofactor">
    <cofactor evidence="1 3">
        <name>heme</name>
        <dbReference type="ChEBI" id="CHEBI:30413"/>
    </cofactor>
</comment>
<keyword evidence="3 4" id="KW-0408">Iron</keyword>
<evidence type="ECO:0000313" key="6">
    <source>
        <dbReference type="Proteomes" id="UP000553632"/>
    </source>
</evidence>
<sequence length="373" mass="42040">MKRRPREFSAPNLENIMDAVNMATTEGDLWKKHRRISSRPLTETNLDHLLPMIISAAQELIRRLEKSADEGGNVEWCPVEDLQLCASRVASAVFMGEEDSVTSKNPLYTTEMQVDLLRIIKDAFMITLKPTCVFYHDRFLYMLLFPGVRKFAQRLKRLQSQITDGIRQQVTHGLDRPHVGRSLMASAGSEYNETELAHTLFMYIGGGAETTASAMSWLLHNLCVHPELQRKARREADALEELSVESIHSMPFVEACALETLRLNPSVPVSIVSALVDCEVAGKRVKAGTQVIFPIGQMMRESYEDGDKFMPERWLTPSGDSIDEKKRSEFIAFGVGPRQCPGKHLAIRELLCNTALFLRNFCDIRLVKGQVAS</sequence>
<evidence type="ECO:0000256" key="4">
    <source>
        <dbReference type="RuleBase" id="RU000461"/>
    </source>
</evidence>
<dbReference type="PANTHER" id="PTHR24305:SF166">
    <property type="entry name" value="CYTOCHROME P450 12A4, MITOCHONDRIAL-RELATED"/>
    <property type="match status" value="1"/>
</dbReference>
<dbReference type="GO" id="GO:0016705">
    <property type="term" value="F:oxidoreductase activity, acting on paired donors, with incorporation or reduction of molecular oxygen"/>
    <property type="evidence" value="ECO:0007669"/>
    <property type="project" value="InterPro"/>
</dbReference>
<comment type="caution">
    <text evidence="5">The sequence shown here is derived from an EMBL/GenBank/DDBJ whole genome shotgun (WGS) entry which is preliminary data.</text>
</comment>